<accession>A0A3G5A2J0</accession>
<name>A0A3G5A2J0_9VIRU</name>
<feature type="region of interest" description="Disordered" evidence="1">
    <location>
        <begin position="340"/>
        <end position="363"/>
    </location>
</feature>
<feature type="compositionally biased region" description="Basic and acidic residues" evidence="1">
    <location>
        <begin position="342"/>
        <end position="363"/>
    </location>
</feature>
<sequence length="390" mass="44029">MLECPCDYLYYDSPMSAETTLRDEILKLSAENAKLTSRVAELESESKIKIKPPITDIGAKYLIGLKFLRWITEKNLDLLGSDSIYGSFIPAMFNALSGASVVPDVINLFVDRADESLIYLHSDIKRCLLAASLGFTSYSDLLKTNGFKITDAIYEERYQRLTIRLIKETELFSVVIDTIETNKEKYLDALANSSISIKGGLTTIYGPSNLHDITIFDFFQDLAYRQTCSGIGRMVVNTTKKKTHLFDIANFAGLELPRILRAGFAVYGYLPKIDINSAFPLESNIEVECRCPKMNISLGSLIRKTDLKEKCSTCDKYFIPVLTKMPRLIFRNLNFVGTTTSTDEKEEKSGKPQDAEKSHPHMSEEVYQHLEKLIVDAKLQTENPEDLLDD</sequence>
<protein>
    <submittedName>
        <fullName evidence="2">Uncharacterized protein</fullName>
    </submittedName>
</protein>
<gene>
    <name evidence="2" type="ORF">Harvfovirus34_11</name>
</gene>
<evidence type="ECO:0000256" key="1">
    <source>
        <dbReference type="SAM" id="MobiDB-lite"/>
    </source>
</evidence>
<proteinExistence type="predicted"/>
<reference evidence="2" key="1">
    <citation type="submission" date="2018-10" db="EMBL/GenBank/DDBJ databases">
        <title>Hidden diversity of soil giant viruses.</title>
        <authorList>
            <person name="Schulz F."/>
            <person name="Alteio L."/>
            <person name="Goudeau D."/>
            <person name="Ryan E.M."/>
            <person name="Malmstrom R.R."/>
            <person name="Blanchard J."/>
            <person name="Woyke T."/>
        </authorList>
    </citation>
    <scope>NUCLEOTIDE SEQUENCE</scope>
    <source>
        <strain evidence="2">HAV1</strain>
    </source>
</reference>
<organism evidence="2">
    <name type="scientific">Harvfovirus sp</name>
    <dbReference type="NCBI Taxonomy" id="2487768"/>
    <lineage>
        <taxon>Viruses</taxon>
        <taxon>Varidnaviria</taxon>
        <taxon>Bamfordvirae</taxon>
        <taxon>Nucleocytoviricota</taxon>
        <taxon>Megaviricetes</taxon>
        <taxon>Imitervirales</taxon>
        <taxon>Mimiviridae</taxon>
        <taxon>Klosneuvirinae</taxon>
    </lineage>
</organism>
<dbReference type="EMBL" id="MK072276">
    <property type="protein sequence ID" value="AYV81446.1"/>
    <property type="molecule type" value="Genomic_DNA"/>
</dbReference>
<evidence type="ECO:0000313" key="2">
    <source>
        <dbReference type="EMBL" id="AYV81446.1"/>
    </source>
</evidence>